<reference evidence="4 5" key="1">
    <citation type="submission" date="2019-03" db="EMBL/GenBank/DDBJ databases">
        <title>Draft genome sequences of novel Actinobacteria.</title>
        <authorList>
            <person name="Sahin N."/>
            <person name="Ay H."/>
            <person name="Saygin H."/>
        </authorList>
    </citation>
    <scope>NUCLEOTIDE SEQUENCE [LARGE SCALE GENOMIC DNA]</scope>
    <source>
        <strain evidence="4 5">JCM 13523</strain>
    </source>
</reference>
<dbReference type="PANTHER" id="PTHR32305:SF17">
    <property type="entry name" value="TRNA NUCLEASE WAPA"/>
    <property type="match status" value="1"/>
</dbReference>
<dbReference type="NCBIfam" id="TIGR01643">
    <property type="entry name" value="YD_repeat_2x"/>
    <property type="match status" value="1"/>
</dbReference>
<protein>
    <recommendedName>
        <fullName evidence="3">Teneurin-like YD-shell domain-containing protein</fullName>
    </recommendedName>
</protein>
<dbReference type="InterPro" id="IPR022385">
    <property type="entry name" value="Rhs_assc_core"/>
</dbReference>
<comment type="caution">
    <text evidence="4">The sequence shown here is derived from an EMBL/GenBank/DDBJ whole genome shotgun (WGS) entry which is preliminary data.</text>
</comment>
<feature type="compositionally biased region" description="Basic and acidic residues" evidence="2">
    <location>
        <begin position="1844"/>
        <end position="1853"/>
    </location>
</feature>
<dbReference type="EMBL" id="SMKX01000043">
    <property type="protein sequence ID" value="TDD58900.1"/>
    <property type="molecule type" value="Genomic_DNA"/>
</dbReference>
<dbReference type="Gene3D" id="2.180.10.10">
    <property type="entry name" value="RHS repeat-associated core"/>
    <property type="match status" value="2"/>
</dbReference>
<feature type="region of interest" description="Disordered" evidence="2">
    <location>
        <begin position="1289"/>
        <end position="1317"/>
    </location>
</feature>
<accession>A0A4R4ZL20</accession>
<dbReference type="Pfam" id="PF05593">
    <property type="entry name" value="RHS_repeat"/>
    <property type="match status" value="1"/>
</dbReference>
<organism evidence="4 5">
    <name type="scientific">Kribbella antibiotica</name>
    <dbReference type="NCBI Taxonomy" id="190195"/>
    <lineage>
        <taxon>Bacteria</taxon>
        <taxon>Bacillati</taxon>
        <taxon>Actinomycetota</taxon>
        <taxon>Actinomycetes</taxon>
        <taxon>Propionibacteriales</taxon>
        <taxon>Kribbellaceae</taxon>
        <taxon>Kribbella</taxon>
    </lineage>
</organism>
<sequence>MSVLVKSSLRSATVARRADMKKIGVALVLTTAMLAGLVPAGQLATAQAKGMPPLPKYESSKTSTFTPARVPESAYLKKALASTAAQLSRPVKWPTATDSTRVPGAAARATAAEPIAVSLPAGSRTAKAASVSVRVKVLDRRATEAADVSGVLLGLTAPGGAASKVRLSVSYADFANAFGGDWASRLVLRELPACALTTPAKVGCLQPTDVASVNDAETKSISADVPVDGTQRAFAVTAADAAVTGDYKATSLSPSATWAAGGSSGNFSWSYPLRVPPLAGAPAPQLALNYSSQAVDGRTAGSNNQPSWVGEGWELSSSYVERKYVSCSEAGHADKFDLCWKFDNATLVLNGQANELVGSGGSWHLKNDDGSKVEKVTTGPANGDNNNESWKLTTPDGTQYFGQQSIPGITTKVTNSVWTVPVSGDDSGGACYNKPFASSFCQQAWRWNLDYVVDLHGNAMSMWYQKETNYYAQNGATAASKVYDRGGYLERIDYGQRSTAMSATAPMQVVFTPAERCLANCSSLTSTTKGNWPDVPFDQICASGATCSKTAPTFFSRKRLYEVTTQVWKGSAYQQVDRWRTNLSFPSPNGDPADKSMWLGGISHTGLVTRTGAPEFTSTVTFDPTVLPNRVDSSNDGIAAMVKHRVGTIHTETGGQITVNFAPTECDSAANKMPATKDRNGMRCYPVKWSPPMEAERDDWFHRHVVAQVRVTDGTGGGDTVVTSYSYNGGAGWHYQDSPLIPKGQRTWADWRGYESVQETLGDPTQPGPVSRSITTYFRGMHGDKLAAGGTKTETVSDSAGGTRPDLEALAGQTREEVTYNGTTAERVARTITDHWVRETATRALPEGADMQANFVKPSAVRTLIARDAGRSDLDQQVVTTYDTQTGLPTQVDDAGAPSSGDETCTITSYAKNTTDWLLNYPSRVVSSTGACEAASVNPPKNRVLSDNRTFYDQKAFGVAPTKGEVSVQQRLSSYDATGAAQYQTVQSKTYDDLGRVKTSADALGRTTTTTYTPELAWPQTGSVATTPAVTVADGSSKGFVTTTAYQPEWALPAQIKDPNSKVTDYLYDALGRLVEVYLPSQPKSTGKPTTRYTYSLSSTAASWVRTETLNTGADGYVTTYAIYDALLRPRQQQSPAVGGGRIIAEKKYDSRGLVVTENNDVWDTDHVASGALAVVLDTTAPSETVTTYDGVGRPTTSTFLVSNGPRWTTRKQYSGDSITTLPPAGGTATTDISDIRGRVVERREYNGNLVSSDFDTTRYTFDLAGRPTKMTSDTSVWTYGYDLQGRKVQSVDPDSGTTTTGYDSVDNPTSVTNGNGQTLLKTYDAMDRVVAIHDGTKSDATVRSEFSYDVPGNLGQAFGSTAYPKGKAGPAYKTNIVSRNILYKPTTLNVVVPADGDPELAGTYKTTIGYKPDQQTVSYSTQPGAGPVGLETVDFGYNELGMPTSLTGGTGGAQYVNDVAYSPLGDPVQYKLGARNDMQIANRYENGTRRLLKTFSGNTTIYSSHEYTYDDAGNVLSDKNLIGADAQCFDYDGHRRLTEAWTPASSDCSTAPNTGSLGGAAPYWQSWTYTGYGLRKTQTDHGPTGNTVSTYTYDPVRPHTVSKVSTTGQADKNYTYDASGNTKTRPGGSAQQSLDWDATGKLTQVTEGSATNGYVYDAEGNLLLRKNPGKTTLYIGTLEVTLDTTTRALTANRRYALGDRQVAVRTANNKVSWLVTDYHGTASVAVDSDTLAATTRYTTPFGTPRGVAAPSWPDNRGFLGKTEDKSTGLTTVGAREYDPVLGRFISVDPVLDTQDVKQLLAYTYANNNPTTLSDPTGLRPIENDEAVRPSGPSEPPVSTRPTPTEDKPDHNPNRKGGYIAADHDVAVRRTAELVRVWAGVHGYEGDVTADVAGMNGGRNKIKGANRNGTGGDGVADIIFWGKETVYIWEIKPSGAEHTKFGRQQVERYVEKLRIQLKAANDDREVDFGPGLPTDENVPVPGGKLRIWSKADQPGLRFYNRKWDPEPPAVKVQQQKQEEQHQQAPQTVTQSQPQMPSLWAPGLRPADVAGLLVVGILGGILTGGAAPGMGW</sequence>
<evidence type="ECO:0000259" key="3">
    <source>
        <dbReference type="Pfam" id="PF25023"/>
    </source>
</evidence>
<dbReference type="OrthoDB" id="3795228at2"/>
<evidence type="ECO:0000256" key="2">
    <source>
        <dbReference type="SAM" id="MobiDB-lite"/>
    </source>
</evidence>
<proteinExistence type="predicted"/>
<dbReference type="Proteomes" id="UP000295124">
    <property type="component" value="Unassembled WGS sequence"/>
</dbReference>
<dbReference type="InterPro" id="IPR050708">
    <property type="entry name" value="T6SS_VgrG/RHS"/>
</dbReference>
<feature type="compositionally biased region" description="Polar residues" evidence="2">
    <location>
        <begin position="1603"/>
        <end position="1635"/>
    </location>
</feature>
<feature type="region of interest" description="Disordered" evidence="2">
    <location>
        <begin position="1807"/>
        <end position="1858"/>
    </location>
</feature>
<feature type="region of interest" description="Disordered" evidence="2">
    <location>
        <begin position="1600"/>
        <end position="1635"/>
    </location>
</feature>
<dbReference type="InterPro" id="IPR006530">
    <property type="entry name" value="YD"/>
</dbReference>
<dbReference type="PANTHER" id="PTHR32305">
    <property type="match status" value="1"/>
</dbReference>
<dbReference type="NCBIfam" id="TIGR03696">
    <property type="entry name" value="Rhs_assc_core"/>
    <property type="match status" value="1"/>
</dbReference>
<dbReference type="Pfam" id="PF25023">
    <property type="entry name" value="TEN_YD-shell"/>
    <property type="match status" value="1"/>
</dbReference>
<dbReference type="InterPro" id="IPR031325">
    <property type="entry name" value="RHS_repeat"/>
</dbReference>
<feature type="compositionally biased region" description="Polar residues" evidence="2">
    <location>
        <begin position="1296"/>
        <end position="1317"/>
    </location>
</feature>
<keyword evidence="1" id="KW-0677">Repeat</keyword>
<name>A0A4R4ZL20_9ACTN</name>
<dbReference type="InterPro" id="IPR056823">
    <property type="entry name" value="TEN-like_YD-shell"/>
</dbReference>
<evidence type="ECO:0000313" key="4">
    <source>
        <dbReference type="EMBL" id="TDD58900.1"/>
    </source>
</evidence>
<keyword evidence="5" id="KW-1185">Reference proteome</keyword>
<feature type="region of interest" description="Disordered" evidence="2">
    <location>
        <begin position="2008"/>
        <end position="2041"/>
    </location>
</feature>
<evidence type="ECO:0000256" key="1">
    <source>
        <dbReference type="ARBA" id="ARBA00022737"/>
    </source>
</evidence>
<gene>
    <name evidence="4" type="ORF">E1263_17100</name>
</gene>
<feature type="domain" description="Teneurin-like YD-shell" evidence="3">
    <location>
        <begin position="1611"/>
        <end position="1810"/>
    </location>
</feature>
<evidence type="ECO:0000313" key="5">
    <source>
        <dbReference type="Proteomes" id="UP000295124"/>
    </source>
</evidence>